<organism evidence="2">
    <name type="scientific">Haptolina brevifila</name>
    <dbReference type="NCBI Taxonomy" id="156173"/>
    <lineage>
        <taxon>Eukaryota</taxon>
        <taxon>Haptista</taxon>
        <taxon>Haptophyta</taxon>
        <taxon>Prymnesiophyceae</taxon>
        <taxon>Prymnesiales</taxon>
        <taxon>Prymnesiaceae</taxon>
        <taxon>Haptolina</taxon>
    </lineage>
</organism>
<dbReference type="PANTHER" id="PTHR21540">
    <property type="entry name" value="RING FINGER AND SWIM DOMAIN-CONTAINING PROTEIN 2"/>
    <property type="match status" value="1"/>
</dbReference>
<reference evidence="2" key="1">
    <citation type="submission" date="2021-01" db="EMBL/GenBank/DDBJ databases">
        <authorList>
            <person name="Corre E."/>
            <person name="Pelletier E."/>
            <person name="Niang G."/>
            <person name="Scheremetjew M."/>
            <person name="Finn R."/>
            <person name="Kale V."/>
            <person name="Holt S."/>
            <person name="Cochrane G."/>
            <person name="Meng A."/>
            <person name="Brown T."/>
            <person name="Cohen L."/>
        </authorList>
    </citation>
    <scope>NUCLEOTIDE SEQUENCE</scope>
    <source>
        <strain evidence="2">UTEX LB 985</strain>
    </source>
</reference>
<dbReference type="GO" id="GO:0061630">
    <property type="term" value="F:ubiquitin protein ligase activity"/>
    <property type="evidence" value="ECO:0007669"/>
    <property type="project" value="InterPro"/>
</dbReference>
<feature type="transmembrane region" description="Helical" evidence="1">
    <location>
        <begin position="140"/>
        <end position="166"/>
    </location>
</feature>
<feature type="transmembrane region" description="Helical" evidence="1">
    <location>
        <begin position="20"/>
        <end position="40"/>
    </location>
</feature>
<evidence type="ECO:0000256" key="1">
    <source>
        <dbReference type="SAM" id="Phobius"/>
    </source>
</evidence>
<dbReference type="AlphaFoldDB" id="A0A7S2DPG9"/>
<name>A0A7S2DPG9_9EUKA</name>
<dbReference type="InterPro" id="IPR039903">
    <property type="entry name" value="Zswim2"/>
</dbReference>
<evidence type="ECO:0008006" key="3">
    <source>
        <dbReference type="Google" id="ProtNLM"/>
    </source>
</evidence>
<accession>A0A7S2DPG9</accession>
<proteinExistence type="predicted"/>
<keyword evidence="1" id="KW-0472">Membrane</keyword>
<dbReference type="PANTHER" id="PTHR21540:SF0">
    <property type="entry name" value="PHD FAMILY PROTEIN"/>
    <property type="match status" value="1"/>
</dbReference>
<evidence type="ECO:0000313" key="2">
    <source>
        <dbReference type="EMBL" id="CAD9460537.1"/>
    </source>
</evidence>
<protein>
    <recommendedName>
        <fullName evidence="3">RING-type domain-containing protein</fullName>
    </recommendedName>
</protein>
<dbReference type="EMBL" id="HBGU01035512">
    <property type="protein sequence ID" value="CAD9460537.1"/>
    <property type="molecule type" value="Transcribed_RNA"/>
</dbReference>
<keyword evidence="1" id="KW-1133">Transmembrane helix</keyword>
<keyword evidence="1" id="KW-0812">Transmembrane</keyword>
<sequence>MTRGDQRETTLPRRPSEQDLEALQGALLVVTALMAVPIVGITSLVAGINFVARTTCSILLLGWPLAPRLRAFLARWDPRKADSNSGARRLRTLMSQCWGYLARPAARQIDRALHVMPNGLARHIELFGEQTPTLGVKLGLLLAAAITALPVALSMALGLAALLHIMEVVGRLTALLILLGWPLAPSLRSALSQCPLRQPGRLGWIRRLIFCTPAMVIPPTSNDDCPICWEPLLLDQPSTAAPILEHCRWGCGRAVHSGCMRGWAAAGCQDGGSGGACVLCRTQWR</sequence>
<gene>
    <name evidence="2" type="ORF">CBRE1094_LOCUS19466</name>
</gene>